<evidence type="ECO:0000256" key="1">
    <source>
        <dbReference type="SAM" id="MobiDB-lite"/>
    </source>
</evidence>
<reference evidence="2" key="1">
    <citation type="submission" date="2020-10" db="EMBL/GenBank/DDBJ databases">
        <authorList>
            <person name="Gilroy R."/>
        </authorList>
    </citation>
    <scope>NUCLEOTIDE SEQUENCE</scope>
    <source>
        <strain evidence="2">17213</strain>
    </source>
</reference>
<reference evidence="2" key="2">
    <citation type="journal article" date="2021" name="PeerJ">
        <title>Extensive microbial diversity within the chicken gut microbiome revealed by metagenomics and culture.</title>
        <authorList>
            <person name="Gilroy R."/>
            <person name="Ravi A."/>
            <person name="Getino M."/>
            <person name="Pursley I."/>
            <person name="Horton D.L."/>
            <person name="Alikhan N.F."/>
            <person name="Baker D."/>
            <person name="Gharbi K."/>
            <person name="Hall N."/>
            <person name="Watson M."/>
            <person name="Adriaenssens E.M."/>
            <person name="Foster-Nyarko E."/>
            <person name="Jarju S."/>
            <person name="Secka A."/>
            <person name="Antonio M."/>
            <person name="Oren A."/>
            <person name="Chaudhuri R.R."/>
            <person name="La Ragione R."/>
            <person name="Hildebrand F."/>
            <person name="Pallen M.J."/>
        </authorList>
    </citation>
    <scope>NUCLEOTIDE SEQUENCE</scope>
    <source>
        <strain evidence="2">17213</strain>
    </source>
</reference>
<dbReference type="EMBL" id="JADINH010000189">
    <property type="protein sequence ID" value="MBO8416616.1"/>
    <property type="molecule type" value="Genomic_DNA"/>
</dbReference>
<dbReference type="AlphaFoldDB" id="A0A9D9GU39"/>
<proteinExistence type="predicted"/>
<organism evidence="2 3">
    <name type="scientific">Candidatus Avisuccinivibrio stercorigallinarum</name>
    <dbReference type="NCBI Taxonomy" id="2840704"/>
    <lineage>
        <taxon>Bacteria</taxon>
        <taxon>Pseudomonadati</taxon>
        <taxon>Pseudomonadota</taxon>
        <taxon>Gammaproteobacteria</taxon>
        <taxon>Aeromonadales</taxon>
        <taxon>Succinivibrionaceae</taxon>
        <taxon>Succinivibrionaceae incertae sedis</taxon>
        <taxon>Candidatus Avisuccinivibrio</taxon>
    </lineage>
</organism>
<evidence type="ECO:0000313" key="3">
    <source>
        <dbReference type="Proteomes" id="UP000823631"/>
    </source>
</evidence>
<feature type="region of interest" description="Disordered" evidence="1">
    <location>
        <begin position="80"/>
        <end position="105"/>
    </location>
</feature>
<evidence type="ECO:0000313" key="2">
    <source>
        <dbReference type="EMBL" id="MBO8416616.1"/>
    </source>
</evidence>
<dbReference type="Proteomes" id="UP000823631">
    <property type="component" value="Unassembled WGS sequence"/>
</dbReference>
<gene>
    <name evidence="2" type="ORF">IAB19_09565</name>
</gene>
<accession>A0A9D9GU39</accession>
<protein>
    <submittedName>
        <fullName evidence="2">Uncharacterized protein</fullName>
    </submittedName>
</protein>
<sequence>MTRSTPKLPCLYFVHAGKYTYVRTYSSKWEQMPNGRMGSVKRNIKTVGRIDNSSGLGEVHFKAEFLAQFPELNRYNVTRQTSASRQGGHQLIFTPRTDHAGTGGTAISAAADDRADPMLQALQQMAELEKENSSLRTEVKCLKE</sequence>
<comment type="caution">
    <text evidence="2">The sequence shown here is derived from an EMBL/GenBank/DDBJ whole genome shotgun (WGS) entry which is preliminary data.</text>
</comment>
<name>A0A9D9GU39_9GAMM</name>